<dbReference type="AlphaFoldDB" id="A0A1Q9ET19"/>
<organism evidence="3 4">
    <name type="scientific">Symbiodinium microadriaticum</name>
    <name type="common">Dinoflagellate</name>
    <name type="synonym">Zooxanthella microadriatica</name>
    <dbReference type="NCBI Taxonomy" id="2951"/>
    <lineage>
        <taxon>Eukaryota</taxon>
        <taxon>Sar</taxon>
        <taxon>Alveolata</taxon>
        <taxon>Dinophyceae</taxon>
        <taxon>Suessiales</taxon>
        <taxon>Symbiodiniaceae</taxon>
        <taxon>Symbiodinium</taxon>
    </lineage>
</organism>
<dbReference type="Gene3D" id="3.10.180.10">
    <property type="entry name" value="2,3-Dihydroxybiphenyl 1,2-Dioxygenase, domain 1"/>
    <property type="match status" value="1"/>
</dbReference>
<dbReference type="InterPro" id="IPR004360">
    <property type="entry name" value="Glyas_Fos-R_dOase_dom"/>
</dbReference>
<gene>
    <name evidence="3" type="primary">Glod4</name>
    <name evidence="3" type="ORF">AK812_SmicGene5660</name>
</gene>
<dbReference type="InterPro" id="IPR037523">
    <property type="entry name" value="VOC_core"/>
</dbReference>
<evidence type="ECO:0000256" key="1">
    <source>
        <dbReference type="SAM" id="MobiDB-lite"/>
    </source>
</evidence>
<dbReference type="PANTHER" id="PTHR46466:SF1">
    <property type="entry name" value="GLYOXALASE DOMAIN-CONTAINING PROTEIN 4"/>
    <property type="match status" value="1"/>
</dbReference>
<feature type="compositionally biased region" description="Acidic residues" evidence="1">
    <location>
        <begin position="45"/>
        <end position="57"/>
    </location>
</feature>
<dbReference type="Pfam" id="PF00903">
    <property type="entry name" value="Glyoxalase"/>
    <property type="match status" value="1"/>
</dbReference>
<feature type="compositionally biased region" description="Low complexity" evidence="1">
    <location>
        <begin position="58"/>
        <end position="70"/>
    </location>
</feature>
<protein>
    <submittedName>
        <fullName evidence="3">Glyoxalase domain-containing protein 4</fullName>
    </submittedName>
</protein>
<feature type="domain" description="VOC" evidence="2">
    <location>
        <begin position="383"/>
        <end position="486"/>
    </location>
</feature>
<evidence type="ECO:0000313" key="3">
    <source>
        <dbReference type="EMBL" id="OLQ10578.1"/>
    </source>
</evidence>
<dbReference type="Proteomes" id="UP000186817">
    <property type="component" value="Unassembled WGS sequence"/>
</dbReference>
<dbReference type="InterPro" id="IPR043193">
    <property type="entry name" value="GLOD4"/>
</dbReference>
<dbReference type="SUPFAM" id="SSF54593">
    <property type="entry name" value="Glyoxalase/Bleomycin resistance protein/Dihydroxybiphenyl dioxygenase"/>
    <property type="match status" value="1"/>
</dbReference>
<dbReference type="OrthoDB" id="432204at2759"/>
<feature type="compositionally biased region" description="Low complexity" evidence="1">
    <location>
        <begin position="84"/>
        <end position="149"/>
    </location>
</feature>
<sequence length="486" mass="52746">MIWNVTSTVNTWLTLVDDGLRGINLADIARRQTGTSVPAVAEGPVETDDEEEEDEDVSLGSESSEEGLSASDEEVAQVGLVARPPTTTTTIPTMATMPTANNQQPATTTTTTTTTTTATATATATATTTATTNTNTNTTNTTNTTNNNNKSSYSYSYNCHDHYQYDHDQYDHDHHDDYNCSPDHFKCKTEAEPGDLQHPELTAWPAAAAGDGVELTSRSTAEGPEAAIANELVKPEDTIGRIKQQVGAAWEAVYLPERLYEALDHGKLLSCRAPFGLEDFYPRPAEPLGAMAFVSLVQPEPRIPQQIAAQARSARPTNVPAERAKSHLPCESATALVGMGALAAARKSRRCKVARGSVAAARPTVDDWMVKPLESQDLIAQSRPAHWVLRTTDVKANLRFFTKIFGMKVLRHEEFEKPCAITCNGEFETPWSKTMIGYGPEDEGYCLELTYNYGVSDYEPGTGLAHIAVAVADPEVFAQSLKAPFI</sequence>
<dbReference type="InterPro" id="IPR029068">
    <property type="entry name" value="Glyas_Bleomycin-R_OHBP_Dase"/>
</dbReference>
<evidence type="ECO:0000313" key="4">
    <source>
        <dbReference type="Proteomes" id="UP000186817"/>
    </source>
</evidence>
<proteinExistence type="predicted"/>
<comment type="caution">
    <text evidence="3">The sequence shown here is derived from an EMBL/GenBank/DDBJ whole genome shotgun (WGS) entry which is preliminary data.</text>
</comment>
<reference evidence="3 4" key="1">
    <citation type="submission" date="2016-02" db="EMBL/GenBank/DDBJ databases">
        <title>Genome analysis of coral dinoflagellate symbionts highlights evolutionary adaptations to a symbiotic lifestyle.</title>
        <authorList>
            <person name="Aranda M."/>
            <person name="Li Y."/>
            <person name="Liew Y.J."/>
            <person name="Baumgarten S."/>
            <person name="Simakov O."/>
            <person name="Wilson M."/>
            <person name="Piel J."/>
            <person name="Ashoor H."/>
            <person name="Bougouffa S."/>
            <person name="Bajic V.B."/>
            <person name="Ryu T."/>
            <person name="Ravasi T."/>
            <person name="Bayer T."/>
            <person name="Micklem G."/>
            <person name="Kim H."/>
            <person name="Bhak J."/>
            <person name="Lajeunesse T.C."/>
            <person name="Voolstra C.R."/>
        </authorList>
    </citation>
    <scope>NUCLEOTIDE SEQUENCE [LARGE SCALE GENOMIC DNA]</scope>
    <source>
        <strain evidence="3 4">CCMP2467</strain>
    </source>
</reference>
<evidence type="ECO:0000259" key="2">
    <source>
        <dbReference type="PROSITE" id="PS51819"/>
    </source>
</evidence>
<feature type="region of interest" description="Disordered" evidence="1">
    <location>
        <begin position="34"/>
        <end position="149"/>
    </location>
</feature>
<dbReference type="PANTHER" id="PTHR46466">
    <property type="entry name" value="GLYOXALASE DOMAIN-CONTAINING PROTEIN 4"/>
    <property type="match status" value="1"/>
</dbReference>
<dbReference type="EMBL" id="LSRX01000075">
    <property type="protein sequence ID" value="OLQ10578.1"/>
    <property type="molecule type" value="Genomic_DNA"/>
</dbReference>
<dbReference type="PROSITE" id="PS51819">
    <property type="entry name" value="VOC"/>
    <property type="match status" value="1"/>
</dbReference>
<name>A0A1Q9ET19_SYMMI</name>
<accession>A0A1Q9ET19</accession>
<keyword evidence="4" id="KW-1185">Reference proteome</keyword>